<accession>A0A2V1E0H9</accession>
<protein>
    <submittedName>
        <fullName evidence="2">Uncharacterized protein</fullName>
    </submittedName>
</protein>
<keyword evidence="3" id="KW-1185">Reference proteome</keyword>
<evidence type="ECO:0000313" key="3">
    <source>
        <dbReference type="Proteomes" id="UP000244855"/>
    </source>
</evidence>
<dbReference type="EMBL" id="KZ805327">
    <property type="protein sequence ID" value="PVI03796.1"/>
    <property type="molecule type" value="Genomic_DNA"/>
</dbReference>
<organism evidence="2 3">
    <name type="scientific">Periconia macrospinosa</name>
    <dbReference type="NCBI Taxonomy" id="97972"/>
    <lineage>
        <taxon>Eukaryota</taxon>
        <taxon>Fungi</taxon>
        <taxon>Dikarya</taxon>
        <taxon>Ascomycota</taxon>
        <taxon>Pezizomycotina</taxon>
        <taxon>Dothideomycetes</taxon>
        <taxon>Pleosporomycetidae</taxon>
        <taxon>Pleosporales</taxon>
        <taxon>Massarineae</taxon>
        <taxon>Periconiaceae</taxon>
        <taxon>Periconia</taxon>
    </lineage>
</organism>
<dbReference type="AlphaFoldDB" id="A0A2V1E0H9"/>
<name>A0A2V1E0H9_9PLEO</name>
<dbReference type="Proteomes" id="UP000244855">
    <property type="component" value="Unassembled WGS sequence"/>
</dbReference>
<feature type="region of interest" description="Disordered" evidence="1">
    <location>
        <begin position="111"/>
        <end position="144"/>
    </location>
</feature>
<evidence type="ECO:0000256" key="1">
    <source>
        <dbReference type="SAM" id="MobiDB-lite"/>
    </source>
</evidence>
<proteinExistence type="predicted"/>
<evidence type="ECO:0000313" key="2">
    <source>
        <dbReference type="EMBL" id="PVI03796.1"/>
    </source>
</evidence>
<gene>
    <name evidence="2" type="ORF">DM02DRAFT_695521</name>
</gene>
<reference evidence="2 3" key="1">
    <citation type="journal article" date="2018" name="Sci. Rep.">
        <title>Comparative genomics provides insights into the lifestyle and reveals functional heterogeneity of dark septate endophytic fungi.</title>
        <authorList>
            <person name="Knapp D.G."/>
            <person name="Nemeth J.B."/>
            <person name="Barry K."/>
            <person name="Hainaut M."/>
            <person name="Henrissat B."/>
            <person name="Johnson J."/>
            <person name="Kuo A."/>
            <person name="Lim J.H.P."/>
            <person name="Lipzen A."/>
            <person name="Nolan M."/>
            <person name="Ohm R.A."/>
            <person name="Tamas L."/>
            <person name="Grigoriev I.V."/>
            <person name="Spatafora J.W."/>
            <person name="Nagy L.G."/>
            <person name="Kovacs G.M."/>
        </authorList>
    </citation>
    <scope>NUCLEOTIDE SEQUENCE [LARGE SCALE GENOMIC DNA]</scope>
    <source>
        <strain evidence="2 3">DSE2036</strain>
    </source>
</reference>
<sequence>MMGISMLPYQLLFPQDIAETAPKMPSETSINDAQVSRAEEPEPTIHEARVVRVIASTFVSTGPTVPEAQAAQVGGLERMSPKPNIYPAQAVRVDRPKLVVIPSRKSHKAEFVPPSSLWKDLPPTPQHTSLKKEDETVEDEDNASVKGDWALAQQLLDDDSQPLIPCSMPTPTLNEYVYPGVGLSREGLFPTDTSEMIQERSDIEETEKWIKRVEKMKRWGSLFISPRNTKSGPM</sequence>